<dbReference type="SMART" id="SM01209">
    <property type="entry name" value="GARS_A"/>
    <property type="match status" value="1"/>
</dbReference>
<dbReference type="InterPro" id="IPR013815">
    <property type="entry name" value="ATP_grasp_subdomain_1"/>
</dbReference>
<evidence type="ECO:0000313" key="16">
    <source>
        <dbReference type="EMBL" id="MFD2729861.1"/>
    </source>
</evidence>
<dbReference type="PANTHER" id="PTHR43472">
    <property type="entry name" value="PHOSPHORIBOSYLAMINE--GLYCINE LIGASE"/>
    <property type="match status" value="1"/>
</dbReference>
<evidence type="ECO:0000256" key="4">
    <source>
        <dbReference type="ARBA" id="ARBA00013255"/>
    </source>
</evidence>
<evidence type="ECO:0000256" key="14">
    <source>
        <dbReference type="PROSITE-ProRule" id="PRU00409"/>
    </source>
</evidence>
<proteinExistence type="inferred from homology"/>
<dbReference type="InterPro" id="IPR011054">
    <property type="entry name" value="Rudment_hybrid_motif"/>
</dbReference>
<evidence type="ECO:0000256" key="12">
    <source>
        <dbReference type="ARBA" id="ARBA00042864"/>
    </source>
</evidence>
<protein>
    <recommendedName>
        <fullName evidence="4 13">Phosphoribosylamine--glycine ligase</fullName>
        <ecNumber evidence="4 13">6.3.4.13</ecNumber>
    </recommendedName>
    <alternativeName>
        <fullName evidence="13">GARS</fullName>
    </alternativeName>
    <alternativeName>
        <fullName evidence="11 13">Glycinamide ribonucleotide synthetase</fullName>
    </alternativeName>
    <alternativeName>
        <fullName evidence="12 13">Phosphoribosylglycinamide synthetase</fullName>
    </alternativeName>
</protein>
<keyword evidence="6 14" id="KW-0547">Nucleotide-binding</keyword>
<dbReference type="Pfam" id="PF01071">
    <property type="entry name" value="GARS_A"/>
    <property type="match status" value="1"/>
</dbReference>
<dbReference type="Gene3D" id="3.30.470.20">
    <property type="entry name" value="ATP-grasp fold, B domain"/>
    <property type="match status" value="1"/>
</dbReference>
<reference evidence="17" key="1">
    <citation type="journal article" date="2019" name="Int. J. Syst. Evol. Microbiol.">
        <title>The Global Catalogue of Microorganisms (GCM) 10K type strain sequencing project: providing services to taxonomists for standard genome sequencing and annotation.</title>
        <authorList>
            <consortium name="The Broad Institute Genomics Platform"/>
            <consortium name="The Broad Institute Genome Sequencing Center for Infectious Disease"/>
            <person name="Wu L."/>
            <person name="Ma J."/>
        </authorList>
    </citation>
    <scope>NUCLEOTIDE SEQUENCE [LARGE SCALE GENOMIC DNA]</scope>
    <source>
        <strain evidence="17">TISTR 932</strain>
    </source>
</reference>
<dbReference type="InterPro" id="IPR037123">
    <property type="entry name" value="PRibGlycinamide_synth_C_sf"/>
</dbReference>
<evidence type="ECO:0000256" key="8">
    <source>
        <dbReference type="ARBA" id="ARBA00022840"/>
    </source>
</evidence>
<dbReference type="SUPFAM" id="SSF56059">
    <property type="entry name" value="Glutathione synthetase ATP-binding domain-like"/>
    <property type="match status" value="1"/>
</dbReference>
<keyword evidence="5 13" id="KW-0436">Ligase</keyword>
<dbReference type="EC" id="6.3.4.13" evidence="4 13"/>
<sequence>MNILVIGGGGREHAIAKKIKQDTPTDSVFCCPGNPGMTIDGIETVVIDLSDVDQLIAYAKKQAIDLTIVGPEQPLLDGLVNQFQAAGLKIFGPTKEAAMIEGSKSFAKEVMQAAKVPTATYQSFDQVDSAIAYLEQQEVFPIVLKADGLAAGKGVVIAQTRAQAIQTIKRMMEDRIFGESGSRVVIEEFLDGEEFTLMAFVDGVNVYPMIPAQDHKRAFDGDKGPNTGGMGAYAPVPQIRQSLIDDSVETIMKPVARYLDAQGSSYSGILYAGLIVTQTGPKVIEFNARFGDPEAQVVLPLMESKLVEVLESLLAHQPVDIAWSNQVSLGVVVAREGYPTKVEAPQQLPDLSKTQDVAIYYSGVKKVEDHTFSNGGRVLLMQAKADEFQQAKTTIYRELAKMAFDGFYYRKDIGYRIR</sequence>
<evidence type="ECO:0000256" key="1">
    <source>
        <dbReference type="ARBA" id="ARBA00001936"/>
    </source>
</evidence>
<comment type="similarity">
    <text evidence="10 13">Belongs to the GARS family.</text>
</comment>
<keyword evidence="17" id="KW-1185">Reference proteome</keyword>
<comment type="cofactor">
    <cofactor evidence="2">
        <name>Mg(2+)</name>
        <dbReference type="ChEBI" id="CHEBI:18420"/>
    </cofactor>
</comment>
<dbReference type="InterPro" id="IPR020560">
    <property type="entry name" value="PRibGlycinamide_synth_C-dom"/>
</dbReference>
<dbReference type="GO" id="GO:0004637">
    <property type="term" value="F:phosphoribosylamine-glycine ligase activity"/>
    <property type="evidence" value="ECO:0007669"/>
    <property type="project" value="UniProtKB-EC"/>
</dbReference>
<dbReference type="PANTHER" id="PTHR43472:SF1">
    <property type="entry name" value="PHOSPHORIBOSYLAMINE--GLYCINE LIGASE, CHLOROPLASTIC"/>
    <property type="match status" value="1"/>
</dbReference>
<dbReference type="PROSITE" id="PS00184">
    <property type="entry name" value="GARS"/>
    <property type="match status" value="1"/>
</dbReference>
<evidence type="ECO:0000256" key="10">
    <source>
        <dbReference type="ARBA" id="ARBA00038345"/>
    </source>
</evidence>
<dbReference type="Pfam" id="PF02844">
    <property type="entry name" value="GARS_N"/>
    <property type="match status" value="1"/>
</dbReference>
<evidence type="ECO:0000256" key="2">
    <source>
        <dbReference type="ARBA" id="ARBA00001946"/>
    </source>
</evidence>
<name>A0ABW5TP26_9ENTE</name>
<dbReference type="PROSITE" id="PS50975">
    <property type="entry name" value="ATP_GRASP"/>
    <property type="match status" value="1"/>
</dbReference>
<evidence type="ECO:0000256" key="5">
    <source>
        <dbReference type="ARBA" id="ARBA00022598"/>
    </source>
</evidence>
<keyword evidence="8 14" id="KW-0067">ATP-binding</keyword>
<keyword evidence="9" id="KW-0464">Manganese</keyword>
<evidence type="ECO:0000256" key="9">
    <source>
        <dbReference type="ARBA" id="ARBA00023211"/>
    </source>
</evidence>
<dbReference type="Gene3D" id="3.90.600.10">
    <property type="entry name" value="Phosphoribosylglycinamide synthetase, C-terminal domain"/>
    <property type="match status" value="1"/>
</dbReference>
<gene>
    <name evidence="13 16" type="primary">purD</name>
    <name evidence="16" type="ORF">ACFSR0_10680</name>
</gene>
<accession>A0ABW5TP26</accession>
<comment type="cofactor">
    <cofactor evidence="1">
        <name>Mn(2+)</name>
        <dbReference type="ChEBI" id="CHEBI:29035"/>
    </cofactor>
</comment>
<organism evidence="16 17">
    <name type="scientific">Enterococcus camelliae</name>
    <dbReference type="NCBI Taxonomy" id="453959"/>
    <lineage>
        <taxon>Bacteria</taxon>
        <taxon>Bacillati</taxon>
        <taxon>Bacillota</taxon>
        <taxon>Bacilli</taxon>
        <taxon>Lactobacillales</taxon>
        <taxon>Enterococcaceae</taxon>
        <taxon>Enterococcus</taxon>
    </lineage>
</organism>
<dbReference type="Proteomes" id="UP001597427">
    <property type="component" value="Unassembled WGS sequence"/>
</dbReference>
<evidence type="ECO:0000259" key="15">
    <source>
        <dbReference type="PROSITE" id="PS50975"/>
    </source>
</evidence>
<keyword evidence="7 13" id="KW-0658">Purine biosynthesis</keyword>
<evidence type="ECO:0000256" key="3">
    <source>
        <dbReference type="ARBA" id="ARBA00005174"/>
    </source>
</evidence>
<dbReference type="SUPFAM" id="SSF52440">
    <property type="entry name" value="PreATP-grasp domain"/>
    <property type="match status" value="1"/>
</dbReference>
<dbReference type="NCBIfam" id="TIGR00877">
    <property type="entry name" value="purD"/>
    <property type="match status" value="1"/>
</dbReference>
<dbReference type="InterPro" id="IPR020561">
    <property type="entry name" value="PRibGlycinamid_synth_ATP-grasp"/>
</dbReference>
<dbReference type="Gene3D" id="3.40.50.20">
    <property type="match status" value="1"/>
</dbReference>
<evidence type="ECO:0000256" key="7">
    <source>
        <dbReference type="ARBA" id="ARBA00022755"/>
    </source>
</evidence>
<evidence type="ECO:0000256" key="11">
    <source>
        <dbReference type="ARBA" id="ARBA00042242"/>
    </source>
</evidence>
<dbReference type="InterPro" id="IPR016185">
    <property type="entry name" value="PreATP-grasp_dom_sf"/>
</dbReference>
<comment type="pathway">
    <text evidence="3 13">Purine metabolism; IMP biosynthesis via de novo pathway; N(1)-(5-phospho-D-ribosyl)glycinamide from 5-phospho-alpha-D-ribose 1-diphosphate: step 2/2.</text>
</comment>
<dbReference type="InterPro" id="IPR020559">
    <property type="entry name" value="PRibGlycinamide_synth_CS"/>
</dbReference>
<dbReference type="InterPro" id="IPR020562">
    <property type="entry name" value="PRibGlycinamide_synth_N"/>
</dbReference>
<dbReference type="InterPro" id="IPR011761">
    <property type="entry name" value="ATP-grasp"/>
</dbReference>
<evidence type="ECO:0000313" key="17">
    <source>
        <dbReference type="Proteomes" id="UP001597427"/>
    </source>
</evidence>
<dbReference type="Gene3D" id="3.30.1490.20">
    <property type="entry name" value="ATP-grasp fold, A domain"/>
    <property type="match status" value="1"/>
</dbReference>
<dbReference type="InterPro" id="IPR000115">
    <property type="entry name" value="PRibGlycinamide_synth"/>
</dbReference>
<dbReference type="Pfam" id="PF02843">
    <property type="entry name" value="GARS_C"/>
    <property type="match status" value="1"/>
</dbReference>
<comment type="caution">
    <text evidence="16">The sequence shown here is derived from an EMBL/GenBank/DDBJ whole genome shotgun (WGS) entry which is preliminary data.</text>
</comment>
<dbReference type="SMART" id="SM01210">
    <property type="entry name" value="GARS_C"/>
    <property type="match status" value="1"/>
</dbReference>
<dbReference type="HAMAP" id="MF_00138">
    <property type="entry name" value="GARS"/>
    <property type="match status" value="1"/>
</dbReference>
<dbReference type="EMBL" id="JBHUMO010000062">
    <property type="protein sequence ID" value="MFD2729861.1"/>
    <property type="molecule type" value="Genomic_DNA"/>
</dbReference>
<dbReference type="RefSeq" id="WP_379982610.1">
    <property type="nucleotide sequence ID" value="NZ_JBHUMO010000062.1"/>
</dbReference>
<feature type="domain" description="ATP-grasp" evidence="15">
    <location>
        <begin position="108"/>
        <end position="315"/>
    </location>
</feature>
<dbReference type="SUPFAM" id="SSF51246">
    <property type="entry name" value="Rudiment single hybrid motif"/>
    <property type="match status" value="1"/>
</dbReference>
<evidence type="ECO:0000256" key="6">
    <source>
        <dbReference type="ARBA" id="ARBA00022741"/>
    </source>
</evidence>
<comment type="catalytic activity">
    <reaction evidence="13">
        <text>5-phospho-beta-D-ribosylamine + glycine + ATP = N(1)-(5-phospho-beta-D-ribosyl)glycinamide + ADP + phosphate + H(+)</text>
        <dbReference type="Rhea" id="RHEA:17453"/>
        <dbReference type="ChEBI" id="CHEBI:15378"/>
        <dbReference type="ChEBI" id="CHEBI:30616"/>
        <dbReference type="ChEBI" id="CHEBI:43474"/>
        <dbReference type="ChEBI" id="CHEBI:57305"/>
        <dbReference type="ChEBI" id="CHEBI:58681"/>
        <dbReference type="ChEBI" id="CHEBI:143788"/>
        <dbReference type="ChEBI" id="CHEBI:456216"/>
        <dbReference type="EC" id="6.3.4.13"/>
    </reaction>
</comment>
<evidence type="ECO:0000256" key="13">
    <source>
        <dbReference type="HAMAP-Rule" id="MF_00138"/>
    </source>
</evidence>